<keyword evidence="2" id="KW-1185">Reference proteome</keyword>
<comment type="caution">
    <text evidence="1">The sequence shown here is derived from an EMBL/GenBank/DDBJ whole genome shotgun (WGS) entry which is preliminary data.</text>
</comment>
<gene>
    <name evidence="1" type="ORF">K1T71_000325</name>
</gene>
<name>A0ACC1DJ23_9NEOP</name>
<reference evidence="1 2" key="1">
    <citation type="journal article" date="2021" name="Front. Genet.">
        <title>Chromosome-Level Genome Assembly Reveals Significant Gene Expansion in the Toll and IMD Signaling Pathways of Dendrolimus kikuchii.</title>
        <authorList>
            <person name="Zhou J."/>
            <person name="Wu P."/>
            <person name="Xiong Z."/>
            <person name="Liu N."/>
            <person name="Zhao N."/>
            <person name="Ji M."/>
            <person name="Qiu Y."/>
            <person name="Yang B."/>
        </authorList>
    </citation>
    <scope>NUCLEOTIDE SEQUENCE [LARGE SCALE GENOMIC DNA]</scope>
    <source>
        <strain evidence="1">Ann1</strain>
    </source>
</reference>
<proteinExistence type="predicted"/>
<dbReference type="EMBL" id="CM034387">
    <property type="protein sequence ID" value="KAJ0183902.1"/>
    <property type="molecule type" value="Genomic_DNA"/>
</dbReference>
<organism evidence="1 2">
    <name type="scientific">Dendrolimus kikuchii</name>
    <dbReference type="NCBI Taxonomy" id="765133"/>
    <lineage>
        <taxon>Eukaryota</taxon>
        <taxon>Metazoa</taxon>
        <taxon>Ecdysozoa</taxon>
        <taxon>Arthropoda</taxon>
        <taxon>Hexapoda</taxon>
        <taxon>Insecta</taxon>
        <taxon>Pterygota</taxon>
        <taxon>Neoptera</taxon>
        <taxon>Endopterygota</taxon>
        <taxon>Lepidoptera</taxon>
        <taxon>Glossata</taxon>
        <taxon>Ditrysia</taxon>
        <taxon>Bombycoidea</taxon>
        <taxon>Lasiocampidae</taxon>
        <taxon>Dendrolimus</taxon>
    </lineage>
</organism>
<protein>
    <submittedName>
        <fullName evidence="1">Uncharacterized protein</fullName>
    </submittedName>
</protein>
<dbReference type="Proteomes" id="UP000824533">
    <property type="component" value="Linkage Group LG01"/>
</dbReference>
<evidence type="ECO:0000313" key="2">
    <source>
        <dbReference type="Proteomes" id="UP000824533"/>
    </source>
</evidence>
<evidence type="ECO:0000313" key="1">
    <source>
        <dbReference type="EMBL" id="KAJ0183902.1"/>
    </source>
</evidence>
<accession>A0ACC1DJ23</accession>
<sequence>MADSQVANIVNEILHVEAVEEAFSCFLVYKPEQELERLAMYQKKLCAILTTLSADSCESAIRQYLTLTAVLTNRYKLKQLLTLLENLINSNIIQARMLCDCILTNERLVHQNADFWIESFNLIRRIIGGVDYKGVREIMKGCREKAHTLPVRLNSSTVPQLNALYSVIEYIFDRNASLLPAYFIVTEIQKDYPDNNHWPHWQLARLLTSFVESFKPCAQMVSIIGHSHMLPVVEFSGYADHLVNPWRLDPTTLKFSLKGNLPYDEDLLKPQIALLRHVLQQPYSRDMMCSMLGLQKQHKQRCIALEDQLVELMILPMERSEQENDEDEMSSTHWCWLHLSSQVIYLILIGFAAFPNIVMGLHNKLIGHDMKKGRDHLMWVLLQFISGSIQRNPLSNFLPIIKLHELLYPEKEPLPVPDCTKAHCTHQMAVVCIWMHLLRKAETEHKTMTMPQNLKLQFEYLQHLMTSSNTLTLMGSDYRIALLCNAYSTNQEFFARPMGVIIETLFGSQKALPNGNPAAPLPTVPLSMCILDSLTLHCKMSLIHSIVTHVAKLASNKTNIPGSSMMAPALVESYSRLLVYTEIESLGIKGFITQLLPNVFKSHAWGILHNLLDMFSYRIHHIQPHYRVTLLSNIHSLAAYPQANQTQLQLCFESTALRLITSLGSSGVQLQMSRVVSEPKSLVSSESEELNRVLVLTLARGIYMTGAGSDGAAVKELLTTIMTNTPHMWSQHTLQCFPPVLVDFFSQKKILSREMKMSPRTMTSILKDDLGLAAYKRRTDHFLTHNLKKNRVVKSKQLLKRYAKSGHRKILILERIGARALSAHLRKFCDYLMFEVTNPAGGAHINKCVDAINDIIWKYNIITIDRLVLCLVLRPNLDGNESQVCLYIIQLLLLKGSELRNRAQDFVKENSPEHWKQSNWYDKHLAFHRKYPEKFTPEEVSSAYGGPIPVFLSNVCLRFIPVLDIVVHRHLEIPQVSKNLEQLLDHLGHLYKFHDRPVTFLYNTLHYYESKLRDKPMLKKKLVSAVLGSLKDVRPAGWATTEAAQAYLTNTEVEFTGWVPDLNYYLALVNRMVDTMTGNSHFPNTDWRFNEYPNPSAHSLYVTCVELMSLPVAPSFVGNSLLDVVTKGYVVIPVQKIQLWINAIGLIMAALPDPYWTVLHDRILDLITNNDMVEWPYPHTPFQLFNLTTTKEAMLENKYSLTLACAHAIWYHAGAGQIMQVPQFVKEKLSVEIHTEIQLLYLCHLVGPFLQRFHPDLSRAVMDITITLYELLAHIDKSQQHLQFIDPICDLLYHIKYMFVGDTMKSEVECVIRKLRPALQMRLRFITHLNVEQINTA</sequence>